<evidence type="ECO:0000313" key="4">
    <source>
        <dbReference type="Proteomes" id="UP001346149"/>
    </source>
</evidence>
<organism evidence="3 4">
    <name type="scientific">Trapa natans</name>
    <name type="common">Water chestnut</name>
    <dbReference type="NCBI Taxonomy" id="22666"/>
    <lineage>
        <taxon>Eukaryota</taxon>
        <taxon>Viridiplantae</taxon>
        <taxon>Streptophyta</taxon>
        <taxon>Embryophyta</taxon>
        <taxon>Tracheophyta</taxon>
        <taxon>Spermatophyta</taxon>
        <taxon>Magnoliopsida</taxon>
        <taxon>eudicotyledons</taxon>
        <taxon>Gunneridae</taxon>
        <taxon>Pentapetalae</taxon>
        <taxon>rosids</taxon>
        <taxon>malvids</taxon>
        <taxon>Myrtales</taxon>
        <taxon>Lythraceae</taxon>
        <taxon>Trapa</taxon>
    </lineage>
</organism>
<dbReference type="EMBL" id="JAXQNO010000003">
    <property type="protein sequence ID" value="KAK4800388.1"/>
    <property type="molecule type" value="Genomic_DNA"/>
</dbReference>
<dbReference type="Gene3D" id="3.40.50.1820">
    <property type="entry name" value="alpha/beta hydrolase"/>
    <property type="match status" value="1"/>
</dbReference>
<dbReference type="Proteomes" id="UP001346149">
    <property type="component" value="Unassembled WGS sequence"/>
</dbReference>
<dbReference type="InterPro" id="IPR029058">
    <property type="entry name" value="AB_hydrolase_fold"/>
</dbReference>
<evidence type="ECO:0000256" key="1">
    <source>
        <dbReference type="ARBA" id="ARBA00010515"/>
    </source>
</evidence>
<protein>
    <recommendedName>
        <fullName evidence="2">Alpha/beta hydrolase fold-3 domain-containing protein</fullName>
    </recommendedName>
</protein>
<gene>
    <name evidence="3" type="ORF">SAY86_020875</name>
</gene>
<dbReference type="AlphaFoldDB" id="A0AAN7RL27"/>
<dbReference type="InterPro" id="IPR013094">
    <property type="entry name" value="AB_hydrolase_3"/>
</dbReference>
<feature type="domain" description="Alpha/beta hydrolase fold-3" evidence="2">
    <location>
        <begin position="5"/>
        <end position="54"/>
    </location>
</feature>
<dbReference type="SUPFAM" id="SSF53474">
    <property type="entry name" value="alpha/beta-Hydrolases"/>
    <property type="match status" value="1"/>
</dbReference>
<name>A0AAN7RL27_TRANT</name>
<accession>A0AAN7RL27</accession>
<evidence type="ECO:0000313" key="3">
    <source>
        <dbReference type="EMBL" id="KAK4800388.1"/>
    </source>
</evidence>
<comment type="caution">
    <text evidence="3">The sequence shown here is derived from an EMBL/GenBank/DDBJ whole genome shotgun (WGS) entry which is preliminary data.</text>
</comment>
<comment type="similarity">
    <text evidence="1">Belongs to the 'GDXG' lipolytic enzyme family.</text>
</comment>
<evidence type="ECO:0000259" key="2">
    <source>
        <dbReference type="Pfam" id="PF07859"/>
    </source>
</evidence>
<sequence>MSAGEWARFPSVLVFVAGLDFLKERGLSYAEFMRERGVRDVELVEAEGGGHVYHPESEATRMLQKQMCEFMAAFDAQERRLV</sequence>
<dbReference type="GO" id="GO:0016787">
    <property type="term" value="F:hydrolase activity"/>
    <property type="evidence" value="ECO:0007669"/>
    <property type="project" value="InterPro"/>
</dbReference>
<keyword evidence="4" id="KW-1185">Reference proteome</keyword>
<dbReference type="Pfam" id="PF07859">
    <property type="entry name" value="Abhydrolase_3"/>
    <property type="match status" value="1"/>
</dbReference>
<reference evidence="3 4" key="1">
    <citation type="journal article" date="2023" name="Hortic Res">
        <title>Pangenome of water caltrop reveals structural variations and asymmetric subgenome divergence after allopolyploidization.</title>
        <authorList>
            <person name="Zhang X."/>
            <person name="Chen Y."/>
            <person name="Wang L."/>
            <person name="Yuan Y."/>
            <person name="Fang M."/>
            <person name="Shi L."/>
            <person name="Lu R."/>
            <person name="Comes H.P."/>
            <person name="Ma Y."/>
            <person name="Chen Y."/>
            <person name="Huang G."/>
            <person name="Zhou Y."/>
            <person name="Zheng Z."/>
            <person name="Qiu Y."/>
        </authorList>
    </citation>
    <scope>NUCLEOTIDE SEQUENCE [LARGE SCALE GENOMIC DNA]</scope>
    <source>
        <strain evidence="3">F231</strain>
    </source>
</reference>
<proteinExistence type="inferred from homology"/>